<keyword evidence="2" id="KW-0547">Nucleotide-binding</keyword>
<dbReference type="SUPFAM" id="SSF52540">
    <property type="entry name" value="P-loop containing nucleoside triphosphate hydrolases"/>
    <property type="match status" value="1"/>
</dbReference>
<keyword evidence="3 5" id="KW-0067">ATP-binding</keyword>
<dbReference type="GO" id="GO:0022857">
    <property type="term" value="F:transmembrane transporter activity"/>
    <property type="evidence" value="ECO:0007669"/>
    <property type="project" value="UniProtKB-ARBA"/>
</dbReference>
<evidence type="ECO:0000313" key="5">
    <source>
        <dbReference type="EMBL" id="BAN02567.1"/>
    </source>
</evidence>
<sequence>MLIGFCARLTTWLAVHVTTPVDNSTAALRVADIVVKRDGVLIIDRISLEVESDQRWVILGANGSGKTTLMRIMAMYDHPMSGTVEVLGQRLGQTDVRELRRNIGYASAALAAQLRQDIVAHDVVRTARHAALEPWWHRYDDADDARADECLDTMHVGHLSDRRFGTLSSGEQQRVLLARTLMNDPAVVLLDEPSARLDLGGREELVATLAGLAQNTDAPPFVMVTHHVDEIPPGVTHLAMIRDGQLMTAGPIDDTLTAPALSECFGLDLHLDRRADGRYAAWAPR</sequence>
<dbReference type="InterPro" id="IPR027417">
    <property type="entry name" value="P-loop_NTPase"/>
</dbReference>
<dbReference type="InterPro" id="IPR003593">
    <property type="entry name" value="AAA+_ATPase"/>
</dbReference>
<dbReference type="Gene3D" id="3.40.50.300">
    <property type="entry name" value="P-loop containing nucleotide triphosphate hydrolases"/>
    <property type="match status" value="1"/>
</dbReference>
<dbReference type="InterPro" id="IPR015856">
    <property type="entry name" value="ABC_transpr_CbiO/EcfA_su"/>
</dbReference>
<dbReference type="PANTHER" id="PTHR43158:SF2">
    <property type="entry name" value="SKFA PEPTIDE EXPORT ATP-BINDING PROTEIN SKFE"/>
    <property type="match status" value="1"/>
</dbReference>
<evidence type="ECO:0000259" key="4">
    <source>
        <dbReference type="PROSITE" id="PS50893"/>
    </source>
</evidence>
<dbReference type="GO" id="GO:0005524">
    <property type="term" value="F:ATP binding"/>
    <property type="evidence" value="ECO:0007669"/>
    <property type="project" value="UniProtKB-KW"/>
</dbReference>
<gene>
    <name evidence="5" type="ORF">YM304_22530</name>
</gene>
<keyword evidence="6" id="KW-1185">Reference proteome</keyword>
<dbReference type="CDD" id="cd03225">
    <property type="entry name" value="ABC_cobalt_CbiO_domain1"/>
    <property type="match status" value="1"/>
</dbReference>
<reference evidence="5 6" key="1">
    <citation type="journal article" date="2013" name="Int. J. Syst. Evol. Microbiol.">
        <title>Ilumatobacter nonamiense sp. nov. and Ilumatobacter coccineum sp. nov., isolated from seashore sand.</title>
        <authorList>
            <person name="Matsumoto A."/>
            <person name="Kasai H."/>
            <person name="Matsuo Y."/>
            <person name="Shizuri Y."/>
            <person name="Ichikawa N."/>
            <person name="Fujita N."/>
            <person name="Omura S."/>
            <person name="Takahashi Y."/>
        </authorList>
    </citation>
    <scope>NUCLEOTIDE SEQUENCE [LARGE SCALE GENOMIC DNA]</scope>
    <source>
        <strain evidence="6">NBRC 103263 / KCTC 29153 / YM16-304</strain>
    </source>
</reference>
<accession>A0A6C7E747</accession>
<dbReference type="PROSITE" id="PS00211">
    <property type="entry name" value="ABC_TRANSPORTER_1"/>
    <property type="match status" value="1"/>
</dbReference>
<keyword evidence="1" id="KW-0813">Transport</keyword>
<dbReference type="Proteomes" id="UP000011863">
    <property type="component" value="Chromosome"/>
</dbReference>
<dbReference type="AlphaFoldDB" id="A0A6C7E747"/>
<evidence type="ECO:0000256" key="1">
    <source>
        <dbReference type="ARBA" id="ARBA00022448"/>
    </source>
</evidence>
<dbReference type="InterPro" id="IPR017871">
    <property type="entry name" value="ABC_transporter-like_CS"/>
</dbReference>
<dbReference type="RefSeq" id="WP_015441814.1">
    <property type="nucleotide sequence ID" value="NC_020520.1"/>
</dbReference>
<feature type="domain" description="ABC transporter" evidence="4">
    <location>
        <begin position="28"/>
        <end position="268"/>
    </location>
</feature>
<dbReference type="OrthoDB" id="9789994at2"/>
<dbReference type="GO" id="GO:0016020">
    <property type="term" value="C:membrane"/>
    <property type="evidence" value="ECO:0007669"/>
    <property type="project" value="InterPro"/>
</dbReference>
<evidence type="ECO:0000256" key="3">
    <source>
        <dbReference type="ARBA" id="ARBA00022840"/>
    </source>
</evidence>
<dbReference type="SMART" id="SM00382">
    <property type="entry name" value="AAA"/>
    <property type="match status" value="1"/>
</dbReference>
<evidence type="ECO:0000313" key="6">
    <source>
        <dbReference type="Proteomes" id="UP000011863"/>
    </source>
</evidence>
<name>A0A6C7E747_ILUCY</name>
<dbReference type="GO" id="GO:0016887">
    <property type="term" value="F:ATP hydrolysis activity"/>
    <property type="evidence" value="ECO:0007669"/>
    <property type="project" value="InterPro"/>
</dbReference>
<dbReference type="Pfam" id="PF00005">
    <property type="entry name" value="ABC_tran"/>
    <property type="match status" value="1"/>
</dbReference>
<dbReference type="InterPro" id="IPR003439">
    <property type="entry name" value="ABC_transporter-like_ATP-bd"/>
</dbReference>
<evidence type="ECO:0000256" key="2">
    <source>
        <dbReference type="ARBA" id="ARBA00022741"/>
    </source>
</evidence>
<proteinExistence type="predicted"/>
<dbReference type="EMBL" id="AP012057">
    <property type="protein sequence ID" value="BAN02567.1"/>
    <property type="molecule type" value="Genomic_DNA"/>
</dbReference>
<dbReference type="KEGG" id="aym:YM304_22530"/>
<dbReference type="PANTHER" id="PTHR43158">
    <property type="entry name" value="SKFA PEPTIDE EXPORT ATP-BINDING PROTEIN SKFE"/>
    <property type="match status" value="1"/>
</dbReference>
<organism evidence="5 6">
    <name type="scientific">Ilumatobacter coccineus (strain NBRC 103263 / KCTC 29153 / YM16-304)</name>
    <dbReference type="NCBI Taxonomy" id="1313172"/>
    <lineage>
        <taxon>Bacteria</taxon>
        <taxon>Bacillati</taxon>
        <taxon>Actinomycetota</taxon>
        <taxon>Acidimicrobiia</taxon>
        <taxon>Acidimicrobiales</taxon>
        <taxon>Ilumatobacteraceae</taxon>
        <taxon>Ilumatobacter</taxon>
    </lineage>
</organism>
<protein>
    <submittedName>
        <fullName evidence="5">Putative ABC transporter ATP-binding protein</fullName>
    </submittedName>
</protein>
<dbReference type="PROSITE" id="PS50893">
    <property type="entry name" value="ABC_TRANSPORTER_2"/>
    <property type="match status" value="1"/>
</dbReference>